<keyword evidence="2" id="KW-1185">Reference proteome</keyword>
<protein>
    <submittedName>
        <fullName evidence="1">33674_t:CDS:1</fullName>
    </submittedName>
</protein>
<proteinExistence type="predicted"/>
<reference evidence="1" key="1">
    <citation type="submission" date="2021-06" db="EMBL/GenBank/DDBJ databases">
        <authorList>
            <person name="Kallberg Y."/>
            <person name="Tangrot J."/>
            <person name="Rosling A."/>
        </authorList>
    </citation>
    <scope>NUCLEOTIDE SEQUENCE</scope>
    <source>
        <strain evidence="1">MA461A</strain>
    </source>
</reference>
<organism evidence="1 2">
    <name type="scientific">Racocetra persica</name>
    <dbReference type="NCBI Taxonomy" id="160502"/>
    <lineage>
        <taxon>Eukaryota</taxon>
        <taxon>Fungi</taxon>
        <taxon>Fungi incertae sedis</taxon>
        <taxon>Mucoromycota</taxon>
        <taxon>Glomeromycotina</taxon>
        <taxon>Glomeromycetes</taxon>
        <taxon>Diversisporales</taxon>
        <taxon>Gigasporaceae</taxon>
        <taxon>Racocetra</taxon>
    </lineage>
</organism>
<name>A0ACA9RD88_9GLOM</name>
<dbReference type="EMBL" id="CAJVQC010049377">
    <property type="protein sequence ID" value="CAG8787508.1"/>
    <property type="molecule type" value="Genomic_DNA"/>
</dbReference>
<comment type="caution">
    <text evidence="1">The sequence shown here is derived from an EMBL/GenBank/DDBJ whole genome shotgun (WGS) entry which is preliminary data.</text>
</comment>
<evidence type="ECO:0000313" key="2">
    <source>
        <dbReference type="Proteomes" id="UP000789920"/>
    </source>
</evidence>
<gene>
    <name evidence="1" type="ORF">RPERSI_LOCUS18552</name>
</gene>
<evidence type="ECO:0000313" key="1">
    <source>
        <dbReference type="EMBL" id="CAG8787508.1"/>
    </source>
</evidence>
<sequence>PNRAYDLANCYLCGKELQAARKKSVVKNRNNPSFWGLTIAYKILCLAIATQGFFFRQTSKTSIVAIFDDKMPQGFADKSQASEAPGMVNNILVSKKGQSRLFAVGGKNDRVAATRESGHSLVLRNGRTG</sequence>
<feature type="non-terminal residue" evidence="1">
    <location>
        <position position="1"/>
    </location>
</feature>
<accession>A0ACA9RD88</accession>
<dbReference type="Proteomes" id="UP000789920">
    <property type="component" value="Unassembled WGS sequence"/>
</dbReference>